<gene>
    <name evidence="2" type="ORF">F0238_21560</name>
</gene>
<dbReference type="EMBL" id="VTXP01000015">
    <property type="protein sequence ID" value="NOJ25317.1"/>
    <property type="molecule type" value="Genomic_DNA"/>
</dbReference>
<keyword evidence="1" id="KW-0472">Membrane</keyword>
<comment type="caution">
    <text evidence="2">The sequence shown here is derived from an EMBL/GenBank/DDBJ whole genome shotgun (WGS) entry which is preliminary data.</text>
</comment>
<evidence type="ECO:0000313" key="3">
    <source>
        <dbReference type="Proteomes" id="UP000576645"/>
    </source>
</evidence>
<feature type="transmembrane region" description="Helical" evidence="1">
    <location>
        <begin position="14"/>
        <end position="33"/>
    </location>
</feature>
<keyword evidence="1" id="KW-1133">Transmembrane helix</keyword>
<organism evidence="2 3">
    <name type="scientific">Vibrio coralliilyticus</name>
    <dbReference type="NCBI Taxonomy" id="190893"/>
    <lineage>
        <taxon>Bacteria</taxon>
        <taxon>Pseudomonadati</taxon>
        <taxon>Pseudomonadota</taxon>
        <taxon>Gammaproteobacteria</taxon>
        <taxon>Vibrionales</taxon>
        <taxon>Vibrionaceae</taxon>
        <taxon>Vibrio</taxon>
    </lineage>
</organism>
<dbReference type="AlphaFoldDB" id="A0AAP6ZQ11"/>
<sequence length="66" mass="7360">MFDFTEYMDSWPKAIARLMFLFVVGHLVAVLLGASFLSIGTTIGSLVVPVVVATIAYQQKRKKRLN</sequence>
<evidence type="ECO:0000313" key="2">
    <source>
        <dbReference type="EMBL" id="NOJ25317.1"/>
    </source>
</evidence>
<proteinExistence type="predicted"/>
<dbReference type="Proteomes" id="UP000576645">
    <property type="component" value="Unassembled WGS sequence"/>
</dbReference>
<name>A0AAP6ZQ11_9VIBR</name>
<dbReference type="RefSeq" id="WP_171353816.1">
    <property type="nucleotide sequence ID" value="NZ_VTXP01000015.1"/>
</dbReference>
<reference evidence="2 3" key="1">
    <citation type="submission" date="2019-09" db="EMBL/GenBank/DDBJ databases">
        <title>Draft genome sequencing and comparative genomics of hatchery-associated Vibrios.</title>
        <authorList>
            <person name="Kehlet-Delgado H."/>
            <person name="Mueller R.S."/>
        </authorList>
    </citation>
    <scope>NUCLEOTIDE SEQUENCE [LARGE SCALE GENOMIC DNA]</scope>
    <source>
        <strain evidence="2 3">09-121-3</strain>
    </source>
</reference>
<protein>
    <submittedName>
        <fullName evidence="2">Uncharacterized protein</fullName>
    </submittedName>
</protein>
<accession>A0AAP6ZQ11</accession>
<evidence type="ECO:0000256" key="1">
    <source>
        <dbReference type="SAM" id="Phobius"/>
    </source>
</evidence>
<keyword evidence="1" id="KW-0812">Transmembrane</keyword>